<protein>
    <submittedName>
        <fullName evidence="1">Uncharacterized protein</fullName>
    </submittedName>
</protein>
<accession>A0AAN9EZY8</accession>
<organism evidence="1 2">
    <name type="scientific">Clitoria ternatea</name>
    <name type="common">Butterfly pea</name>
    <dbReference type="NCBI Taxonomy" id="43366"/>
    <lineage>
        <taxon>Eukaryota</taxon>
        <taxon>Viridiplantae</taxon>
        <taxon>Streptophyta</taxon>
        <taxon>Embryophyta</taxon>
        <taxon>Tracheophyta</taxon>
        <taxon>Spermatophyta</taxon>
        <taxon>Magnoliopsida</taxon>
        <taxon>eudicotyledons</taxon>
        <taxon>Gunneridae</taxon>
        <taxon>Pentapetalae</taxon>
        <taxon>rosids</taxon>
        <taxon>fabids</taxon>
        <taxon>Fabales</taxon>
        <taxon>Fabaceae</taxon>
        <taxon>Papilionoideae</taxon>
        <taxon>50 kb inversion clade</taxon>
        <taxon>NPAAA clade</taxon>
        <taxon>indigoferoid/millettioid clade</taxon>
        <taxon>Phaseoleae</taxon>
        <taxon>Clitoria</taxon>
    </lineage>
</organism>
<name>A0AAN9EZY8_CLITE</name>
<keyword evidence="2" id="KW-1185">Reference proteome</keyword>
<evidence type="ECO:0000313" key="2">
    <source>
        <dbReference type="Proteomes" id="UP001359559"/>
    </source>
</evidence>
<dbReference type="EMBL" id="JAYKXN010000008">
    <property type="protein sequence ID" value="KAK7265820.1"/>
    <property type="molecule type" value="Genomic_DNA"/>
</dbReference>
<evidence type="ECO:0000313" key="1">
    <source>
        <dbReference type="EMBL" id="KAK7265820.1"/>
    </source>
</evidence>
<comment type="caution">
    <text evidence="1">The sequence shown here is derived from an EMBL/GenBank/DDBJ whole genome shotgun (WGS) entry which is preliminary data.</text>
</comment>
<proteinExistence type="predicted"/>
<gene>
    <name evidence="1" type="ORF">RJT34_33444</name>
</gene>
<sequence>MNSLFTGLINILPFHAPLEFVVICNIRLQTWVPNFFQEKVKEGHARGLRKDPTIPAEHKQIEKSTCKPGVFQNRKKKIASVYAEALDYC</sequence>
<dbReference type="Proteomes" id="UP001359559">
    <property type="component" value="Unassembled WGS sequence"/>
</dbReference>
<reference evidence="1 2" key="1">
    <citation type="submission" date="2024-01" db="EMBL/GenBank/DDBJ databases">
        <title>The genomes of 5 underutilized Papilionoideae crops provide insights into root nodulation and disease resistance.</title>
        <authorList>
            <person name="Yuan L."/>
        </authorList>
    </citation>
    <scope>NUCLEOTIDE SEQUENCE [LARGE SCALE GENOMIC DNA]</scope>
    <source>
        <strain evidence="1">LY-2023</strain>
        <tissue evidence="1">Leaf</tissue>
    </source>
</reference>
<dbReference type="AlphaFoldDB" id="A0AAN9EZY8"/>